<protein>
    <submittedName>
        <fullName evidence="1">Uncharacterized protein</fullName>
    </submittedName>
</protein>
<name>A0A0E9XNC6_ANGAN</name>
<proteinExistence type="predicted"/>
<dbReference type="EMBL" id="GBXM01004666">
    <property type="protein sequence ID" value="JAI03912.1"/>
    <property type="molecule type" value="Transcribed_RNA"/>
</dbReference>
<evidence type="ECO:0000313" key="1">
    <source>
        <dbReference type="EMBL" id="JAI03912.1"/>
    </source>
</evidence>
<sequence>MTESVGSGRVVTTLDLRL</sequence>
<reference evidence="1" key="2">
    <citation type="journal article" date="2015" name="Fish Shellfish Immunol.">
        <title>Early steps in the European eel (Anguilla anguilla)-Vibrio vulnificus interaction in the gills: Role of the RtxA13 toxin.</title>
        <authorList>
            <person name="Callol A."/>
            <person name="Pajuelo D."/>
            <person name="Ebbesson L."/>
            <person name="Teles M."/>
            <person name="MacKenzie S."/>
            <person name="Amaro C."/>
        </authorList>
    </citation>
    <scope>NUCLEOTIDE SEQUENCE</scope>
</reference>
<accession>A0A0E9XNC6</accession>
<reference evidence="1" key="1">
    <citation type="submission" date="2014-11" db="EMBL/GenBank/DDBJ databases">
        <authorList>
            <person name="Amaro Gonzalez C."/>
        </authorList>
    </citation>
    <scope>NUCLEOTIDE SEQUENCE</scope>
</reference>
<dbReference type="AlphaFoldDB" id="A0A0E9XNC6"/>
<organism evidence="1">
    <name type="scientific">Anguilla anguilla</name>
    <name type="common">European freshwater eel</name>
    <name type="synonym">Muraena anguilla</name>
    <dbReference type="NCBI Taxonomy" id="7936"/>
    <lineage>
        <taxon>Eukaryota</taxon>
        <taxon>Metazoa</taxon>
        <taxon>Chordata</taxon>
        <taxon>Craniata</taxon>
        <taxon>Vertebrata</taxon>
        <taxon>Euteleostomi</taxon>
        <taxon>Actinopterygii</taxon>
        <taxon>Neopterygii</taxon>
        <taxon>Teleostei</taxon>
        <taxon>Anguilliformes</taxon>
        <taxon>Anguillidae</taxon>
        <taxon>Anguilla</taxon>
    </lineage>
</organism>